<evidence type="ECO:0000313" key="3">
    <source>
        <dbReference type="Proteomes" id="UP000094969"/>
    </source>
</evidence>
<dbReference type="AlphaFoldDB" id="A0A1D7U333"/>
<name>A0A1D7U333_9HYPH</name>
<dbReference type="Proteomes" id="UP000094969">
    <property type="component" value="Chromosome"/>
</dbReference>
<organism evidence="2 3">
    <name type="scientific">Bosea vaviloviae</name>
    <dbReference type="NCBI Taxonomy" id="1526658"/>
    <lineage>
        <taxon>Bacteria</taxon>
        <taxon>Pseudomonadati</taxon>
        <taxon>Pseudomonadota</taxon>
        <taxon>Alphaproteobacteria</taxon>
        <taxon>Hyphomicrobiales</taxon>
        <taxon>Boseaceae</taxon>
        <taxon>Bosea</taxon>
    </lineage>
</organism>
<keyword evidence="1" id="KW-0732">Signal</keyword>
<feature type="chain" id="PRO_5009099880" evidence="1">
    <location>
        <begin position="28"/>
        <end position="113"/>
    </location>
</feature>
<sequence length="113" mass="12127">MTFGLSTARSMAFGTALALTGLTPALAQDVIVPGAFLVSEVQDEPHLVVAPLPPLRNAETRPRTVRSASVRPVRAALAPQRVAYAETARPPRRAEAYTSFSARPSLIWIGNVY</sequence>
<reference evidence="2 3" key="1">
    <citation type="journal article" date="2015" name="Antonie Van Leeuwenhoek">
        <title>Bosea vaviloviae sp. nov., a new species of slow-growing rhizobia isolated from nodules of the relict species Vavilovia formosa (Stev.) Fed.</title>
        <authorList>
            <person name="Safronova V.I."/>
            <person name="Kuznetsova I.G."/>
            <person name="Sazanova A.L."/>
            <person name="Kimeklis A.K."/>
            <person name="Belimov A.A."/>
            <person name="Andronov E.E."/>
            <person name="Pinaev A.G."/>
            <person name="Chizhevskaya E.P."/>
            <person name="Pukhaev A.R."/>
            <person name="Popov K.P."/>
            <person name="Willems A."/>
            <person name="Tikhonovich I.A."/>
        </authorList>
    </citation>
    <scope>NUCLEOTIDE SEQUENCE [LARGE SCALE GENOMIC DNA]</scope>
    <source>
        <strain evidence="2 3">Vaf18</strain>
    </source>
</reference>
<dbReference type="RefSeq" id="WP_069690990.1">
    <property type="nucleotide sequence ID" value="NZ_CP017147.1"/>
</dbReference>
<evidence type="ECO:0000313" key="2">
    <source>
        <dbReference type="EMBL" id="AOO81780.1"/>
    </source>
</evidence>
<feature type="signal peptide" evidence="1">
    <location>
        <begin position="1"/>
        <end position="27"/>
    </location>
</feature>
<dbReference type="OrthoDB" id="9937693at2"/>
<accession>A0A1D7U333</accession>
<dbReference type="KEGG" id="bvv:BHK69_16160"/>
<keyword evidence="3" id="KW-1185">Reference proteome</keyword>
<protein>
    <submittedName>
        <fullName evidence="2">Uncharacterized protein</fullName>
    </submittedName>
</protein>
<gene>
    <name evidence="2" type="ORF">BHK69_16160</name>
</gene>
<dbReference type="STRING" id="1526658.BHK69_16160"/>
<evidence type="ECO:0000256" key="1">
    <source>
        <dbReference type="SAM" id="SignalP"/>
    </source>
</evidence>
<proteinExistence type="predicted"/>
<dbReference type="EMBL" id="CP017147">
    <property type="protein sequence ID" value="AOO81780.1"/>
    <property type="molecule type" value="Genomic_DNA"/>
</dbReference>